<comment type="caution">
    <text evidence="3">The sequence shown here is derived from an EMBL/GenBank/DDBJ whole genome shotgun (WGS) entry which is preliminary data.</text>
</comment>
<evidence type="ECO:0008006" key="5">
    <source>
        <dbReference type="Google" id="ProtNLM"/>
    </source>
</evidence>
<name>A0A086A2Z3_9FLAO</name>
<dbReference type="InterPro" id="IPR011990">
    <property type="entry name" value="TPR-like_helical_dom_sf"/>
</dbReference>
<protein>
    <recommendedName>
        <fullName evidence="5">HTH luxR-type domain-containing protein</fullName>
    </recommendedName>
</protein>
<dbReference type="STRING" id="445961.IW15_18030"/>
<dbReference type="EMBL" id="JPRH01000008">
    <property type="protein sequence ID" value="KFF11057.1"/>
    <property type="molecule type" value="Genomic_DNA"/>
</dbReference>
<dbReference type="InterPro" id="IPR016032">
    <property type="entry name" value="Sig_transdc_resp-reg_C-effctor"/>
</dbReference>
<dbReference type="SUPFAM" id="SSF46894">
    <property type="entry name" value="C-terminal effector domain of the bipartite response regulators"/>
    <property type="match status" value="1"/>
</dbReference>
<keyword evidence="2" id="KW-0812">Transmembrane</keyword>
<dbReference type="eggNOG" id="COG2909">
    <property type="taxonomic scope" value="Bacteria"/>
</dbReference>
<dbReference type="AlphaFoldDB" id="A0A086A2Z3"/>
<dbReference type="RefSeq" id="WP_034713919.1">
    <property type="nucleotide sequence ID" value="NZ_JPRH01000008.1"/>
</dbReference>
<dbReference type="OrthoDB" id="1090267at2"/>
<dbReference type="GO" id="GO:0006355">
    <property type="term" value="P:regulation of DNA-templated transcription"/>
    <property type="evidence" value="ECO:0007669"/>
    <property type="project" value="InterPro"/>
</dbReference>
<keyword evidence="2" id="KW-1133">Transmembrane helix</keyword>
<keyword evidence="2" id="KW-0472">Membrane</keyword>
<dbReference type="GO" id="GO:0003677">
    <property type="term" value="F:DNA binding"/>
    <property type="evidence" value="ECO:0007669"/>
    <property type="project" value="InterPro"/>
</dbReference>
<reference evidence="3 4" key="1">
    <citation type="submission" date="2014-07" db="EMBL/GenBank/DDBJ databases">
        <title>Genome of Chryseobacterium soli DSM 19298.</title>
        <authorList>
            <person name="Stropko S.J."/>
            <person name="Pipes S.E."/>
            <person name="Newman J."/>
        </authorList>
    </citation>
    <scope>NUCLEOTIDE SEQUENCE [LARGE SCALE GENOMIC DNA]</scope>
    <source>
        <strain evidence="3 4">DSM 19298</strain>
    </source>
</reference>
<keyword evidence="4" id="KW-1185">Reference proteome</keyword>
<gene>
    <name evidence="3" type="ORF">IW15_18030</name>
</gene>
<dbReference type="SMART" id="SM00028">
    <property type="entry name" value="TPR"/>
    <property type="match status" value="4"/>
</dbReference>
<evidence type="ECO:0000256" key="1">
    <source>
        <dbReference type="SAM" id="Coils"/>
    </source>
</evidence>
<dbReference type="SUPFAM" id="SSF48452">
    <property type="entry name" value="TPR-like"/>
    <property type="match status" value="2"/>
</dbReference>
<dbReference type="Proteomes" id="UP000028705">
    <property type="component" value="Unassembled WGS sequence"/>
</dbReference>
<evidence type="ECO:0000256" key="2">
    <source>
        <dbReference type="SAM" id="Phobius"/>
    </source>
</evidence>
<accession>A0A086A2Z3</accession>
<proteinExistence type="predicted"/>
<sequence>MQLRYFIFLLIFSTSLFSQQKKWETLQVQIAQEKDWGKKAILTADLAADFRFIDIKKSYQLANEAIEMSENSKNMESQIKTHIFCTKVFKKADSISQMINSGNEALKLSQKLNNKILLGLSWHNKGFVEMNLYESDLAMQYFFKSLELLESSKEYVTISKNYYYIYGLYAEKGELDKEIKYANSCIEFAEKSMDPETLCLAYQAIGTVFSDQYEKTSKPEMWQKSVKAFEKSLAIFNENSEQIVSQNQFGIVSLNLANLYISQERPLQKDKILFYTKSAIENAKKNNDIIIQVNALQILSDLAKKEKNDSKAEKHLLQAKDLVEKNTFKDEYLNSSVYYSLANFYEEKKKPNEALFFYKKYIDYFSKLNDHRKKSNIRILEAKFQTQKKEEQLQLLTQKNRLQESLIYLYLAMAILAILGSVFLYRSNKFKLKFEKQKSIVLETQKEEAELLTKLKEEENARIEAENRLIVTQKEQMQKQLLAGALQIEHKNELLQSLKEKFNQEKFTDKAQLKLHQILQSEMQIDNNLDQVKNDLQDINPEFFKKLNEKSGQKLTTLDLKYCAAIHSNLNTKQIAMLFSVEPESVRMSKYRIKQKLNLGKNDDLEDYLKTIR</sequence>
<evidence type="ECO:0000313" key="4">
    <source>
        <dbReference type="Proteomes" id="UP000028705"/>
    </source>
</evidence>
<organism evidence="3 4">
    <name type="scientific">Chryseobacterium soli</name>
    <dbReference type="NCBI Taxonomy" id="445961"/>
    <lineage>
        <taxon>Bacteria</taxon>
        <taxon>Pseudomonadati</taxon>
        <taxon>Bacteroidota</taxon>
        <taxon>Flavobacteriia</taxon>
        <taxon>Flavobacteriales</taxon>
        <taxon>Weeksellaceae</taxon>
        <taxon>Chryseobacterium group</taxon>
        <taxon>Chryseobacterium</taxon>
    </lineage>
</organism>
<dbReference type="InterPro" id="IPR019734">
    <property type="entry name" value="TPR_rpt"/>
</dbReference>
<dbReference type="Gene3D" id="1.25.40.10">
    <property type="entry name" value="Tetratricopeptide repeat domain"/>
    <property type="match status" value="2"/>
</dbReference>
<feature type="transmembrane region" description="Helical" evidence="2">
    <location>
        <begin position="407"/>
        <end position="425"/>
    </location>
</feature>
<feature type="coiled-coil region" evidence="1">
    <location>
        <begin position="441"/>
        <end position="480"/>
    </location>
</feature>
<keyword evidence="1" id="KW-0175">Coiled coil</keyword>
<evidence type="ECO:0000313" key="3">
    <source>
        <dbReference type="EMBL" id="KFF11057.1"/>
    </source>
</evidence>